<evidence type="ECO:0000313" key="2">
    <source>
        <dbReference type="Proteomes" id="UP000251995"/>
    </source>
</evidence>
<dbReference type="Gene3D" id="3.40.50.300">
    <property type="entry name" value="P-loop containing nucleotide triphosphate hydrolases"/>
    <property type="match status" value="1"/>
</dbReference>
<dbReference type="PANTHER" id="PTHR10156:SF0">
    <property type="entry name" value="2',3'-CYCLIC-NUCLEOTIDE 3'-PHOSPHODIESTERASE"/>
    <property type="match status" value="1"/>
</dbReference>
<dbReference type="InterPro" id="IPR027417">
    <property type="entry name" value="P-loop_NTPase"/>
</dbReference>
<dbReference type="Proteomes" id="UP000251995">
    <property type="component" value="Chromosome"/>
</dbReference>
<accession>A0A344UQJ2</accession>
<dbReference type="PIRSF" id="PIRSF037081">
    <property type="entry name" value="P-loop_All4644_prd"/>
    <property type="match status" value="1"/>
</dbReference>
<dbReference type="GO" id="GO:0005737">
    <property type="term" value="C:cytoplasm"/>
    <property type="evidence" value="ECO:0007669"/>
    <property type="project" value="TreeGrafter"/>
</dbReference>
<protein>
    <submittedName>
        <fullName evidence="1">Uncharacterized protein</fullName>
    </submittedName>
</protein>
<dbReference type="SUPFAM" id="SSF52540">
    <property type="entry name" value="P-loop containing nucleoside triphosphate hydrolases"/>
    <property type="match status" value="1"/>
</dbReference>
<evidence type="ECO:0000313" key="1">
    <source>
        <dbReference type="EMBL" id="AXE37540.1"/>
    </source>
</evidence>
<gene>
    <name evidence="1" type="ORF">JS278_00343</name>
</gene>
<keyword evidence="2" id="KW-1185">Reference proteome</keyword>
<dbReference type="EMBL" id="CP025198">
    <property type="protein sequence ID" value="AXE37540.1"/>
    <property type="molecule type" value="Genomic_DNA"/>
</dbReference>
<dbReference type="InterPro" id="IPR017101">
    <property type="entry name" value="P-loop_ATP/GTP-bd_All4644_prd"/>
</dbReference>
<dbReference type="Pfam" id="PF13671">
    <property type="entry name" value="AAA_33"/>
    <property type="match status" value="1"/>
</dbReference>
<organism evidence="1 2">
    <name type="scientific">Acidipropionibacterium virtanenii</name>
    <dbReference type="NCBI Taxonomy" id="2057246"/>
    <lineage>
        <taxon>Bacteria</taxon>
        <taxon>Bacillati</taxon>
        <taxon>Actinomycetota</taxon>
        <taxon>Actinomycetes</taxon>
        <taxon>Propionibacteriales</taxon>
        <taxon>Propionibacteriaceae</taxon>
        <taxon>Acidipropionibacterium</taxon>
    </lineage>
</organism>
<dbReference type="AlphaFoldDB" id="A0A344UQJ2"/>
<dbReference type="GO" id="GO:0016020">
    <property type="term" value="C:membrane"/>
    <property type="evidence" value="ECO:0007669"/>
    <property type="project" value="InterPro"/>
</dbReference>
<name>A0A344UQJ2_9ACTN</name>
<reference evidence="1 2" key="1">
    <citation type="submission" date="2017-12" db="EMBL/GenBank/DDBJ databases">
        <title>The whole genome sequence of the Acidipropionibacterium virtanenii sp. nov. type strain JS278.</title>
        <authorList>
            <person name="Laine P."/>
            <person name="Deptula P."/>
            <person name="Varmanen P."/>
            <person name="Auvinen P."/>
        </authorList>
    </citation>
    <scope>NUCLEOTIDE SEQUENCE [LARGE SCALE GENOMIC DNA]</scope>
    <source>
        <strain evidence="1 2">JS278</strain>
    </source>
</reference>
<proteinExistence type="predicted"/>
<dbReference type="PANTHER" id="PTHR10156">
    <property type="entry name" value="2',3'-CYCLIC-NUCLEOTIDE 3'-PHOSPHODIESTERASE"/>
    <property type="match status" value="1"/>
</dbReference>
<dbReference type="GO" id="GO:0004113">
    <property type="term" value="F:2',3'-cyclic-nucleotide 3'-phosphodiesterase activity"/>
    <property type="evidence" value="ECO:0007669"/>
    <property type="project" value="InterPro"/>
</dbReference>
<sequence>MLIVMRGLPGSGKSTWAAARVAADPHGTAVVSRDHYRMMLHATEFPVDGIMEEEITELEADAVVRLLAQGHTVIVDDTNLPHRRVREWLGLAEGSGAQWRVEDLTGVPLETCLERNRARERRVPEEIITGWHAQFISGGRARPKVWEPIPGTVGNLP</sequence>
<dbReference type="GO" id="GO:0009214">
    <property type="term" value="P:cyclic nucleotide catabolic process"/>
    <property type="evidence" value="ECO:0007669"/>
    <property type="project" value="InterPro"/>
</dbReference>
<dbReference type="InterPro" id="IPR008431">
    <property type="entry name" value="CNPase"/>
</dbReference>
<dbReference type="KEGG" id="acij:JS278_00343"/>